<accession>A0A0F8ZVN1</accession>
<reference evidence="1" key="1">
    <citation type="journal article" date="2015" name="Nature">
        <title>Complex archaea that bridge the gap between prokaryotes and eukaryotes.</title>
        <authorList>
            <person name="Spang A."/>
            <person name="Saw J.H."/>
            <person name="Jorgensen S.L."/>
            <person name="Zaremba-Niedzwiedzka K."/>
            <person name="Martijn J."/>
            <person name="Lind A.E."/>
            <person name="van Eijk R."/>
            <person name="Schleper C."/>
            <person name="Guy L."/>
            <person name="Ettema T.J."/>
        </authorList>
    </citation>
    <scope>NUCLEOTIDE SEQUENCE</scope>
</reference>
<evidence type="ECO:0000313" key="1">
    <source>
        <dbReference type="EMBL" id="KKK97908.1"/>
    </source>
</evidence>
<protein>
    <submittedName>
        <fullName evidence="1">Uncharacterized protein</fullName>
    </submittedName>
</protein>
<proteinExistence type="predicted"/>
<sequence>MGKISDFTFSTKLRKEVELMDFIQEVRNAINAAVTAQVAKVESTGQTGDIASTTIFIPDTEWFFRVSVYMITTTTGTGTLTCTIAYTDPEGAKTISPAASVDLSDASGGSTGNEFIVSAASAISFSTAIAGKAGNPQYAIYILLEQIG</sequence>
<comment type="caution">
    <text evidence="1">The sequence shown here is derived from an EMBL/GenBank/DDBJ whole genome shotgun (WGS) entry which is preliminary data.</text>
</comment>
<dbReference type="EMBL" id="LAZR01045842">
    <property type="protein sequence ID" value="KKK97908.1"/>
    <property type="molecule type" value="Genomic_DNA"/>
</dbReference>
<name>A0A0F8ZVN1_9ZZZZ</name>
<dbReference type="AlphaFoldDB" id="A0A0F8ZVN1"/>
<gene>
    <name evidence="1" type="ORF">LCGC14_2648050</name>
</gene>
<organism evidence="1">
    <name type="scientific">marine sediment metagenome</name>
    <dbReference type="NCBI Taxonomy" id="412755"/>
    <lineage>
        <taxon>unclassified sequences</taxon>
        <taxon>metagenomes</taxon>
        <taxon>ecological metagenomes</taxon>
    </lineage>
</organism>